<dbReference type="GO" id="GO:0046872">
    <property type="term" value="F:metal ion binding"/>
    <property type="evidence" value="ECO:0007669"/>
    <property type="project" value="UniProtKB-KW"/>
</dbReference>
<dbReference type="Pfam" id="PF02367">
    <property type="entry name" value="TsaE"/>
    <property type="match status" value="1"/>
</dbReference>
<organism evidence="11 12">
    <name type="scientific">Proteiniclasticum aestuarii</name>
    <dbReference type="NCBI Taxonomy" id="2817862"/>
    <lineage>
        <taxon>Bacteria</taxon>
        <taxon>Bacillati</taxon>
        <taxon>Bacillota</taxon>
        <taxon>Clostridia</taxon>
        <taxon>Eubacteriales</taxon>
        <taxon>Clostridiaceae</taxon>
        <taxon>Proteiniclasticum</taxon>
    </lineage>
</organism>
<keyword evidence="9" id="KW-0460">Magnesium</keyword>
<evidence type="ECO:0000256" key="7">
    <source>
        <dbReference type="ARBA" id="ARBA00022741"/>
    </source>
</evidence>
<evidence type="ECO:0000256" key="6">
    <source>
        <dbReference type="ARBA" id="ARBA00022723"/>
    </source>
</evidence>
<evidence type="ECO:0000313" key="11">
    <source>
        <dbReference type="EMBL" id="MBO1265737.1"/>
    </source>
</evidence>
<evidence type="ECO:0000256" key="8">
    <source>
        <dbReference type="ARBA" id="ARBA00022840"/>
    </source>
</evidence>
<comment type="similarity">
    <text evidence="2">Belongs to the TsaE family.</text>
</comment>
<dbReference type="Gene3D" id="3.40.50.300">
    <property type="entry name" value="P-loop containing nucleotide triphosphate hydrolases"/>
    <property type="match status" value="1"/>
</dbReference>
<dbReference type="SUPFAM" id="SSF52540">
    <property type="entry name" value="P-loop containing nucleoside triphosphate hydrolases"/>
    <property type="match status" value="1"/>
</dbReference>
<name>A0A939KGP1_9CLOT</name>
<gene>
    <name evidence="11" type="primary">tsaE</name>
    <name evidence="11" type="ORF">J3A84_11920</name>
</gene>
<dbReference type="NCBIfam" id="TIGR00150">
    <property type="entry name" value="T6A_YjeE"/>
    <property type="match status" value="1"/>
</dbReference>
<dbReference type="AlphaFoldDB" id="A0A939KGP1"/>
<keyword evidence="7" id="KW-0547">Nucleotide-binding</keyword>
<keyword evidence="12" id="KW-1185">Reference proteome</keyword>
<sequence>MIKMKYGDKMKTRIMNTNSVEETMEIGRKIGQHITRGVTVCLTGDLGTGKTHFAKGFAEGLGITDTITSPTFTIVNEYHEGRIPFYHFDVYRVNDIDEILQVGFEEYVYGNGVTLIEWADMIEPILPDEFIHVKIEKTDNENERKITLKSFGRDYDFLEEME</sequence>
<evidence type="ECO:0000256" key="4">
    <source>
        <dbReference type="ARBA" id="ARBA00022490"/>
    </source>
</evidence>
<dbReference type="GO" id="GO:0002949">
    <property type="term" value="P:tRNA threonylcarbamoyladenosine modification"/>
    <property type="evidence" value="ECO:0007669"/>
    <property type="project" value="InterPro"/>
</dbReference>
<dbReference type="PANTHER" id="PTHR33540:SF2">
    <property type="entry name" value="TRNA THREONYLCARBAMOYLADENOSINE BIOSYNTHESIS PROTEIN TSAE"/>
    <property type="match status" value="1"/>
</dbReference>
<dbReference type="Proteomes" id="UP000664218">
    <property type="component" value="Unassembled WGS sequence"/>
</dbReference>
<keyword evidence="6" id="KW-0479">Metal-binding</keyword>
<keyword evidence="5" id="KW-0819">tRNA processing</keyword>
<evidence type="ECO:0000313" key="12">
    <source>
        <dbReference type="Proteomes" id="UP000664218"/>
    </source>
</evidence>
<proteinExistence type="inferred from homology"/>
<dbReference type="EMBL" id="JAFNJU010000009">
    <property type="protein sequence ID" value="MBO1265737.1"/>
    <property type="molecule type" value="Genomic_DNA"/>
</dbReference>
<comment type="caution">
    <text evidence="11">The sequence shown here is derived from an EMBL/GenBank/DDBJ whole genome shotgun (WGS) entry which is preliminary data.</text>
</comment>
<comment type="subcellular location">
    <subcellularLocation>
        <location evidence="1">Cytoplasm</location>
    </subcellularLocation>
</comment>
<keyword evidence="8" id="KW-0067">ATP-binding</keyword>
<dbReference type="InterPro" id="IPR027417">
    <property type="entry name" value="P-loop_NTPase"/>
</dbReference>
<evidence type="ECO:0000256" key="3">
    <source>
        <dbReference type="ARBA" id="ARBA00019010"/>
    </source>
</evidence>
<evidence type="ECO:0000256" key="9">
    <source>
        <dbReference type="ARBA" id="ARBA00022842"/>
    </source>
</evidence>
<keyword evidence="4" id="KW-0963">Cytoplasm</keyword>
<dbReference type="PANTHER" id="PTHR33540">
    <property type="entry name" value="TRNA THREONYLCARBAMOYLADENOSINE BIOSYNTHESIS PROTEIN TSAE"/>
    <property type="match status" value="1"/>
</dbReference>
<evidence type="ECO:0000256" key="2">
    <source>
        <dbReference type="ARBA" id="ARBA00007599"/>
    </source>
</evidence>
<dbReference type="GO" id="GO:0005524">
    <property type="term" value="F:ATP binding"/>
    <property type="evidence" value="ECO:0007669"/>
    <property type="project" value="UniProtKB-KW"/>
</dbReference>
<evidence type="ECO:0000256" key="10">
    <source>
        <dbReference type="ARBA" id="ARBA00032441"/>
    </source>
</evidence>
<accession>A0A939KGP1</accession>
<evidence type="ECO:0000256" key="1">
    <source>
        <dbReference type="ARBA" id="ARBA00004496"/>
    </source>
</evidence>
<reference evidence="11" key="1">
    <citation type="submission" date="2021-03" db="EMBL/GenBank/DDBJ databases">
        <title>Proteiniclasticum marinus sp. nov., isolated from tidal flat sediment.</title>
        <authorList>
            <person name="Namirimu T."/>
            <person name="Yang J.-A."/>
            <person name="Yang S.-H."/>
            <person name="Kim Y.-J."/>
            <person name="Kwon K.K."/>
        </authorList>
    </citation>
    <scope>NUCLEOTIDE SEQUENCE</scope>
    <source>
        <strain evidence="11">SCR006</strain>
    </source>
</reference>
<evidence type="ECO:0000256" key="5">
    <source>
        <dbReference type="ARBA" id="ARBA00022694"/>
    </source>
</evidence>
<protein>
    <recommendedName>
        <fullName evidence="3">tRNA threonylcarbamoyladenosine biosynthesis protein TsaE</fullName>
    </recommendedName>
    <alternativeName>
        <fullName evidence="10">t(6)A37 threonylcarbamoyladenosine biosynthesis protein TsaE</fullName>
    </alternativeName>
</protein>
<dbReference type="InterPro" id="IPR003442">
    <property type="entry name" value="T6A_TsaE"/>
</dbReference>
<dbReference type="GO" id="GO:0005737">
    <property type="term" value="C:cytoplasm"/>
    <property type="evidence" value="ECO:0007669"/>
    <property type="project" value="UniProtKB-SubCell"/>
</dbReference>